<dbReference type="Gene3D" id="3.40.50.150">
    <property type="entry name" value="Vaccinia Virus protein VP39"/>
    <property type="match status" value="1"/>
</dbReference>
<sequence>MKEVFDVQRDHIQLLEWVKKILSPGGTLLFSNNKRGFKMDEIGLMGLGLKAENVSDQTLSPDFKRNKQIHNSWLITHG</sequence>
<organism evidence="1 2">
    <name type="scientific">Pseudoalteromonas rubra</name>
    <dbReference type="NCBI Taxonomy" id="43658"/>
    <lineage>
        <taxon>Bacteria</taxon>
        <taxon>Pseudomonadati</taxon>
        <taxon>Pseudomonadota</taxon>
        <taxon>Gammaproteobacteria</taxon>
        <taxon>Alteromonadales</taxon>
        <taxon>Pseudoalteromonadaceae</taxon>
        <taxon>Pseudoalteromonas</taxon>
    </lineage>
</organism>
<dbReference type="EMBL" id="LFZX01000095">
    <property type="protein sequence ID" value="KNC67086.1"/>
    <property type="molecule type" value="Genomic_DNA"/>
</dbReference>
<dbReference type="InterPro" id="IPR029063">
    <property type="entry name" value="SAM-dependent_MTases_sf"/>
</dbReference>
<gene>
    <name evidence="1" type="ORF">AC626_13090</name>
</gene>
<evidence type="ECO:0008006" key="3">
    <source>
        <dbReference type="Google" id="ProtNLM"/>
    </source>
</evidence>
<comment type="caution">
    <text evidence="1">The sequence shown here is derived from an EMBL/GenBank/DDBJ whole genome shotgun (WGS) entry which is preliminary data.</text>
</comment>
<dbReference type="SUPFAM" id="SSF53335">
    <property type="entry name" value="S-adenosyl-L-methionine-dependent methyltransferases"/>
    <property type="match status" value="1"/>
</dbReference>
<dbReference type="PATRIC" id="fig|43658.6.peg.2536"/>
<dbReference type="Proteomes" id="UP000036850">
    <property type="component" value="Unassembled WGS sequence"/>
</dbReference>
<proteinExistence type="predicted"/>
<evidence type="ECO:0000313" key="1">
    <source>
        <dbReference type="EMBL" id="KNC67086.1"/>
    </source>
</evidence>
<reference evidence="2" key="1">
    <citation type="submission" date="2015-07" db="EMBL/GenBank/DDBJ databases">
        <title>Draft genome sequence of a Pseudoalteromonas rubra strain, OCN096, isolated from Kaneohe Bay, Oahu, Hawaii.</title>
        <authorList>
            <person name="Beurmann S."/>
            <person name="Ushijima B."/>
            <person name="Belcaid M."/>
            <person name="Callahan S.M."/>
            <person name="Aeby G.S."/>
        </authorList>
    </citation>
    <scope>NUCLEOTIDE SEQUENCE [LARGE SCALE GENOMIC DNA]</scope>
    <source>
        <strain evidence="2">OCN096</strain>
    </source>
</reference>
<name>A0A0L0ERQ1_9GAMM</name>
<dbReference type="AlphaFoldDB" id="A0A0L0ERQ1"/>
<accession>A0A0L0ERQ1</accession>
<protein>
    <recommendedName>
        <fullName evidence="3">23S rRNA (Guanine(2445)-N(2))/(Guanine(2069)-N(7))-methyltransferase</fullName>
    </recommendedName>
</protein>
<evidence type="ECO:0000313" key="2">
    <source>
        <dbReference type="Proteomes" id="UP000036850"/>
    </source>
</evidence>